<dbReference type="PANTHER" id="PTHR23011:SF28">
    <property type="entry name" value="CYCLIC NUCLEOTIDE-BINDING DOMAIN CONTAINING PROTEIN"/>
    <property type="match status" value="1"/>
</dbReference>
<dbReference type="CDD" id="cd00038">
    <property type="entry name" value="CAP_ED"/>
    <property type="match status" value="2"/>
</dbReference>
<feature type="region of interest" description="Disordered" evidence="1">
    <location>
        <begin position="653"/>
        <end position="684"/>
    </location>
</feature>
<feature type="domain" description="Cyclic nucleotide-binding" evidence="2">
    <location>
        <begin position="38"/>
        <end position="169"/>
    </location>
</feature>
<dbReference type="GeneID" id="7837298"/>
<dbReference type="SUPFAM" id="SSF51206">
    <property type="entry name" value="cAMP-binding domain-like"/>
    <property type="match status" value="2"/>
</dbReference>
<dbReference type="Proteomes" id="UP000009168">
    <property type="component" value="Unassembled WGS sequence"/>
</dbReference>
<dbReference type="KEGG" id="tet:TTHERM_00355500"/>
<sequence length="998" mass="116381">MHLNRTNENIIQTLRKASHLRNSIEIDALIKFTSQIPLFQSYIEQKLDQIHKKCCELMKLESFSKDQIVYHIDSFSQKFFVVLDGKVGVYTKIKDQNEQNNSNDSLDYKISERHNKKSKKLLQFVKELGPGSSFGELDLEGDKPREETIKCLSDCSFAILNKREFQTLIRQFEEEKLLKEMGFFAKLPIFQGWYFTKIRDIYQSTIKMKLKKNSIVFKEGQICQYVYIIAQGDFVAKMKFEQYSGINDILVEDQKSIYKNEFSSKKDLKISVLSYPEMFGEEDIIKQQNRSYSVICESSEGCLLAISKEDFINKIMIDSNSNQFIMQRMENKSSNTTNRVQNIENLLSQYSNFVIDDKSNKSKERESFSSQVNNNQRRSTFITYSQSNSFMIPENKQKENIPIRFPSPNKSKNEVSEDQNEIALPKNEYFLQEIQQFNQFGYNESFEEENPMIPTSPIRDKKKKRTINLDQLQRPGSIHLLIEQDNINNQQEQVSPINKQRLYKSQSQSFMNLQPTTNQATTDKYIFKLKENYQSSLQQKLSVEKALEQQQEMVSSKKQRLRESLTKDPLSEGFKKQLQIRFFNQFRETSLKSLQDHIPQQIVQETPKNINENSLTKYRIDLMKNNKIIIPYSGKSGVKNYLRDMQKKVDEKLKKENENTPQSSDNKEQEFTNNNKRSKSVFFERNKDQSVNQIQNIMLGKIINNYMEKTQQSQGNQNDQRVLKFKMTQNSKQNSCSDQRPNQNQISNQDSLQKMQADSRKSSISNMSNTQKQINISTVMEFKIKKQDITPHKLGSKATSTRSIQSSLSQFSQITPIHNMNLKINQRDVSPLIKRIKQSQLLPLTQSSIITKQNLIQEYQKNSYHISTHIKIQQAPTQTITNLSQSENQSQSNINNQYSVQSFTDCLEGVRSKSLNNLSKIQNNSSVKMNTFAKISPNLSPSKRKNIQQMPLYKFQIHQQANNRCQSENQDNINNLGKQINIQNNFIISSKAKYTNQN</sequence>
<accession>Q22Y21</accession>
<dbReference type="SMART" id="SM00100">
    <property type="entry name" value="cNMP"/>
    <property type="match status" value="2"/>
</dbReference>
<proteinExistence type="predicted"/>
<dbReference type="OrthoDB" id="166212at2759"/>
<dbReference type="InterPro" id="IPR018490">
    <property type="entry name" value="cNMP-bd_dom_sf"/>
</dbReference>
<keyword evidence="4" id="KW-1185">Reference proteome</keyword>
<evidence type="ECO:0000259" key="2">
    <source>
        <dbReference type="PROSITE" id="PS50042"/>
    </source>
</evidence>
<protein>
    <submittedName>
        <fullName evidence="3">Cyclic nucleotide-binding domain protein</fullName>
    </submittedName>
</protein>
<feature type="domain" description="Cyclic nucleotide-binding" evidence="2">
    <location>
        <begin position="189"/>
        <end position="332"/>
    </location>
</feature>
<dbReference type="InterPro" id="IPR014710">
    <property type="entry name" value="RmlC-like_jellyroll"/>
</dbReference>
<dbReference type="Gene3D" id="2.60.120.10">
    <property type="entry name" value="Jelly Rolls"/>
    <property type="match status" value="2"/>
</dbReference>
<dbReference type="RefSeq" id="XP_001010448.2">
    <property type="nucleotide sequence ID" value="XM_001010448.2"/>
</dbReference>
<dbReference type="PANTHER" id="PTHR23011">
    <property type="entry name" value="CYCLIC NUCLEOTIDE-BINDING DOMAIN CONTAINING PROTEIN"/>
    <property type="match status" value="1"/>
</dbReference>
<dbReference type="Pfam" id="PF00027">
    <property type="entry name" value="cNMP_binding"/>
    <property type="match status" value="1"/>
</dbReference>
<evidence type="ECO:0000313" key="3">
    <source>
        <dbReference type="EMBL" id="EAR90203.2"/>
    </source>
</evidence>
<reference evidence="4" key="1">
    <citation type="journal article" date="2006" name="PLoS Biol.">
        <title>Macronuclear genome sequence of the ciliate Tetrahymena thermophila, a model eukaryote.</title>
        <authorList>
            <person name="Eisen J.A."/>
            <person name="Coyne R.S."/>
            <person name="Wu M."/>
            <person name="Wu D."/>
            <person name="Thiagarajan M."/>
            <person name="Wortman J.R."/>
            <person name="Badger J.H."/>
            <person name="Ren Q."/>
            <person name="Amedeo P."/>
            <person name="Jones K.M."/>
            <person name="Tallon L.J."/>
            <person name="Delcher A.L."/>
            <person name="Salzberg S.L."/>
            <person name="Silva J.C."/>
            <person name="Haas B.J."/>
            <person name="Majoros W.H."/>
            <person name="Farzad M."/>
            <person name="Carlton J.M."/>
            <person name="Smith R.K. Jr."/>
            <person name="Garg J."/>
            <person name="Pearlman R.E."/>
            <person name="Karrer K.M."/>
            <person name="Sun L."/>
            <person name="Manning G."/>
            <person name="Elde N.C."/>
            <person name="Turkewitz A.P."/>
            <person name="Asai D.J."/>
            <person name="Wilkes D.E."/>
            <person name="Wang Y."/>
            <person name="Cai H."/>
            <person name="Collins K."/>
            <person name="Stewart B.A."/>
            <person name="Lee S.R."/>
            <person name="Wilamowska K."/>
            <person name="Weinberg Z."/>
            <person name="Ruzzo W.L."/>
            <person name="Wloga D."/>
            <person name="Gaertig J."/>
            <person name="Frankel J."/>
            <person name="Tsao C.-C."/>
            <person name="Gorovsky M.A."/>
            <person name="Keeling P.J."/>
            <person name="Waller R.F."/>
            <person name="Patron N.J."/>
            <person name="Cherry J.M."/>
            <person name="Stover N.A."/>
            <person name="Krieger C.J."/>
            <person name="del Toro C."/>
            <person name="Ryder H.F."/>
            <person name="Williamson S.C."/>
            <person name="Barbeau R.A."/>
            <person name="Hamilton E.P."/>
            <person name="Orias E."/>
        </authorList>
    </citation>
    <scope>NUCLEOTIDE SEQUENCE [LARGE SCALE GENOMIC DNA]</scope>
    <source>
        <strain evidence="4">SB210</strain>
    </source>
</reference>
<evidence type="ECO:0000313" key="4">
    <source>
        <dbReference type="Proteomes" id="UP000009168"/>
    </source>
</evidence>
<dbReference type="EMBL" id="GG662749">
    <property type="protein sequence ID" value="EAR90203.2"/>
    <property type="molecule type" value="Genomic_DNA"/>
</dbReference>
<gene>
    <name evidence="3" type="ORF">TTHERM_00355500</name>
</gene>
<dbReference type="HOGENOM" id="CLU_313653_0_0_1"/>
<dbReference type="InParanoid" id="Q22Y21"/>
<evidence type="ECO:0000256" key="1">
    <source>
        <dbReference type="SAM" id="MobiDB-lite"/>
    </source>
</evidence>
<feature type="region of interest" description="Disordered" evidence="1">
    <location>
        <begin position="728"/>
        <end position="771"/>
    </location>
</feature>
<dbReference type="AlphaFoldDB" id="Q22Y21"/>
<dbReference type="InterPro" id="IPR000595">
    <property type="entry name" value="cNMP-bd_dom"/>
</dbReference>
<name>Q22Y21_TETTS</name>
<dbReference type="PROSITE" id="PS50042">
    <property type="entry name" value="CNMP_BINDING_3"/>
    <property type="match status" value="2"/>
</dbReference>
<organism evidence="3 4">
    <name type="scientific">Tetrahymena thermophila (strain SB210)</name>
    <dbReference type="NCBI Taxonomy" id="312017"/>
    <lineage>
        <taxon>Eukaryota</taxon>
        <taxon>Sar</taxon>
        <taxon>Alveolata</taxon>
        <taxon>Ciliophora</taxon>
        <taxon>Intramacronucleata</taxon>
        <taxon>Oligohymenophorea</taxon>
        <taxon>Hymenostomatida</taxon>
        <taxon>Tetrahymenina</taxon>
        <taxon>Tetrahymenidae</taxon>
        <taxon>Tetrahymena</taxon>
    </lineage>
</organism>